<keyword evidence="5" id="KW-0812">Transmembrane</keyword>
<evidence type="ECO:0000256" key="4">
    <source>
        <dbReference type="RuleBase" id="RU361185"/>
    </source>
</evidence>
<dbReference type="Proteomes" id="UP001519460">
    <property type="component" value="Unassembled WGS sequence"/>
</dbReference>
<dbReference type="InterPro" id="IPR017853">
    <property type="entry name" value="GH"/>
</dbReference>
<keyword evidence="9" id="KW-1185">Reference proteome</keyword>
<dbReference type="Pfam" id="PF21365">
    <property type="entry name" value="Glyco_hydro_31_3rd"/>
    <property type="match status" value="1"/>
</dbReference>
<dbReference type="PANTHER" id="PTHR43053">
    <property type="entry name" value="GLYCOSIDASE FAMILY 31"/>
    <property type="match status" value="1"/>
</dbReference>
<evidence type="ECO:0000259" key="6">
    <source>
        <dbReference type="Pfam" id="PF01055"/>
    </source>
</evidence>
<sequence length="657" mass="76339">AVQAQENKRRKRRIMKFAVYIMFGIIALGVFAIWLFHKDSIDAIRFKSNFLFSVKVQTLEIKSDDQEGLLYGELGRYLKAAPFYGCWDPITEEIEENCLYWKHMAYLRVAHDDNITGNCYTIQWQGLNADFLAEDCFYLQKYNWYGYLVPDHQFWPVRGVAVHQEPYYSHYPAQQVVSLVPSWLGSQGIAIFVHSGFPFTVSWNETDKRQFCLTSEVRVLEDAEVGEEGVNQLTYTICQGNNLRDVYQHAQKFRYNWEVELHKKPHTIQPLAWPILSLSSNADITTLTDMLRANRTKCSFVELPSPWEREFGDLEFDSGRLGDLRNLMAVAEGVGCSVVLPISTFFTFNSRLFETGVRHQYFLRDELNLVTKMVQWRDREGAVLDTTNPEATQWYLGHVKQILANYNVHALKLLHIDVPRDANFYDTNMTFLDYSRLFYRDVSTLLNVTLILEQATGFVSEPVLVTLRTELNDVGDSRCFSTAIPWALNLGTSGYELVVLDATNLRQMPGLSKELLERWLQLAIFFPALQIPNLPQMSDRTVNRLLNIRQRKILPYMQQEWARNYNTPILRPLWWRNPHDLEAQAVMDQFMVGDDLLVAPVLCNGTELRRVYLPAGVWKSDDEQEIRGPTTIYVNVEKNQIPYFWDVTEHKGRDDNH</sequence>
<evidence type="ECO:0000256" key="3">
    <source>
        <dbReference type="ARBA" id="ARBA00023295"/>
    </source>
</evidence>
<feature type="transmembrane region" description="Helical" evidence="5">
    <location>
        <begin position="17"/>
        <end position="36"/>
    </location>
</feature>
<feature type="non-terminal residue" evidence="8">
    <location>
        <position position="1"/>
    </location>
</feature>
<dbReference type="InterPro" id="IPR000322">
    <property type="entry name" value="Glyco_hydro_31_TIM"/>
</dbReference>
<keyword evidence="5" id="KW-1133">Transmembrane helix</keyword>
<evidence type="ECO:0000313" key="8">
    <source>
        <dbReference type="EMBL" id="KAK7499655.1"/>
    </source>
</evidence>
<dbReference type="SUPFAM" id="SSF51011">
    <property type="entry name" value="Glycosyl hydrolase domain"/>
    <property type="match status" value="1"/>
</dbReference>
<evidence type="ECO:0000259" key="7">
    <source>
        <dbReference type="Pfam" id="PF21365"/>
    </source>
</evidence>
<evidence type="ECO:0000256" key="2">
    <source>
        <dbReference type="ARBA" id="ARBA00022801"/>
    </source>
</evidence>
<proteinExistence type="inferred from homology"/>
<dbReference type="SUPFAM" id="SSF51445">
    <property type="entry name" value="(Trans)glycosidases"/>
    <property type="match status" value="1"/>
</dbReference>
<keyword evidence="3 4" id="KW-0326">Glycosidase</keyword>
<evidence type="ECO:0000256" key="5">
    <source>
        <dbReference type="SAM" id="Phobius"/>
    </source>
</evidence>
<keyword evidence="5" id="KW-0472">Membrane</keyword>
<name>A0ABD0LJF3_9CAEN</name>
<dbReference type="EMBL" id="JACVVK020000042">
    <property type="protein sequence ID" value="KAK7499655.1"/>
    <property type="molecule type" value="Genomic_DNA"/>
</dbReference>
<dbReference type="PANTHER" id="PTHR43053:SF4">
    <property type="entry name" value="MYOGENESIS-REGULATING GLYCOSIDASE"/>
    <property type="match status" value="1"/>
</dbReference>
<comment type="caution">
    <text evidence="8">The sequence shown here is derived from an EMBL/GenBank/DDBJ whole genome shotgun (WGS) entry which is preliminary data.</text>
</comment>
<dbReference type="InterPro" id="IPR050985">
    <property type="entry name" value="Alpha-glycosidase_related"/>
</dbReference>
<dbReference type="Gene3D" id="3.20.20.80">
    <property type="entry name" value="Glycosidases"/>
    <property type="match status" value="1"/>
</dbReference>
<feature type="domain" description="Glycoside hydrolase family 31 TIM barrel" evidence="6">
    <location>
        <begin position="280"/>
        <end position="412"/>
    </location>
</feature>
<comment type="similarity">
    <text evidence="1 4">Belongs to the glycosyl hydrolase 31 family.</text>
</comment>
<reference evidence="8 9" key="1">
    <citation type="journal article" date="2023" name="Sci. Data">
        <title>Genome assembly of the Korean intertidal mud-creeper Batillaria attramentaria.</title>
        <authorList>
            <person name="Patra A.K."/>
            <person name="Ho P.T."/>
            <person name="Jun S."/>
            <person name="Lee S.J."/>
            <person name="Kim Y."/>
            <person name="Won Y.J."/>
        </authorList>
    </citation>
    <scope>NUCLEOTIDE SEQUENCE [LARGE SCALE GENOMIC DNA]</scope>
    <source>
        <strain evidence="8">Wonlab-2016</strain>
    </source>
</reference>
<dbReference type="AlphaFoldDB" id="A0ABD0LJF3"/>
<organism evidence="8 9">
    <name type="scientific">Batillaria attramentaria</name>
    <dbReference type="NCBI Taxonomy" id="370345"/>
    <lineage>
        <taxon>Eukaryota</taxon>
        <taxon>Metazoa</taxon>
        <taxon>Spiralia</taxon>
        <taxon>Lophotrochozoa</taxon>
        <taxon>Mollusca</taxon>
        <taxon>Gastropoda</taxon>
        <taxon>Caenogastropoda</taxon>
        <taxon>Sorbeoconcha</taxon>
        <taxon>Cerithioidea</taxon>
        <taxon>Batillariidae</taxon>
        <taxon>Batillaria</taxon>
    </lineage>
</organism>
<feature type="domain" description="Glycosyl hydrolase family 31 C-terminal" evidence="7">
    <location>
        <begin position="567"/>
        <end position="644"/>
    </location>
</feature>
<accession>A0ABD0LJF3</accession>
<keyword evidence="2 4" id="KW-0378">Hydrolase</keyword>
<dbReference type="InterPro" id="IPR048395">
    <property type="entry name" value="Glyco_hydro_31_C"/>
</dbReference>
<evidence type="ECO:0000256" key="1">
    <source>
        <dbReference type="ARBA" id="ARBA00007806"/>
    </source>
</evidence>
<dbReference type="GO" id="GO:0016798">
    <property type="term" value="F:hydrolase activity, acting on glycosyl bonds"/>
    <property type="evidence" value="ECO:0007669"/>
    <property type="project" value="UniProtKB-KW"/>
</dbReference>
<protein>
    <submittedName>
        <fullName evidence="8">Uncharacterized protein</fullName>
    </submittedName>
</protein>
<dbReference type="Pfam" id="PF01055">
    <property type="entry name" value="Glyco_hydro_31_2nd"/>
    <property type="match status" value="1"/>
</dbReference>
<gene>
    <name evidence="8" type="ORF">BaRGS_00008996</name>
</gene>
<evidence type="ECO:0000313" key="9">
    <source>
        <dbReference type="Proteomes" id="UP001519460"/>
    </source>
</evidence>